<dbReference type="AlphaFoldDB" id="A0A4V5ZXE7"/>
<feature type="transmembrane region" description="Helical" evidence="2">
    <location>
        <begin position="7"/>
        <end position="37"/>
    </location>
</feature>
<dbReference type="OrthoDB" id="2985014at2759"/>
<keyword evidence="2" id="KW-0812">Transmembrane</keyword>
<feature type="transmembrane region" description="Helical" evidence="2">
    <location>
        <begin position="177"/>
        <end position="195"/>
    </location>
</feature>
<feature type="transmembrane region" description="Helical" evidence="2">
    <location>
        <begin position="147"/>
        <end position="171"/>
    </location>
</feature>
<feature type="transmembrane region" description="Helical" evidence="2">
    <location>
        <begin position="57"/>
        <end position="74"/>
    </location>
</feature>
<dbReference type="Pfam" id="PF07690">
    <property type="entry name" value="MFS_1"/>
    <property type="match status" value="1"/>
</dbReference>
<feature type="domain" description="Major facilitator superfamily (MFS) profile" evidence="3">
    <location>
        <begin position="16"/>
        <end position="428"/>
    </location>
</feature>
<accession>A0A4V5ZXE7</accession>
<keyword evidence="5" id="KW-1185">Reference proteome</keyword>
<dbReference type="GO" id="GO:0016020">
    <property type="term" value="C:membrane"/>
    <property type="evidence" value="ECO:0007669"/>
    <property type="project" value="UniProtKB-SubCell"/>
</dbReference>
<feature type="transmembrane region" description="Helical" evidence="2">
    <location>
        <begin position="309"/>
        <end position="330"/>
    </location>
</feature>
<dbReference type="PANTHER" id="PTHR45757:SF11">
    <property type="entry name" value="MAJOR FACILITATOR SUPERFAMILY (MFS) PROFILE DOMAIN-CONTAINING PROTEIN"/>
    <property type="match status" value="1"/>
</dbReference>
<comment type="caution">
    <text evidence="4">The sequence shown here is derived from an EMBL/GenBank/DDBJ whole genome shotgun (WGS) entry which is preliminary data.</text>
</comment>
<feature type="transmembrane region" description="Helical" evidence="2">
    <location>
        <begin position="370"/>
        <end position="393"/>
    </location>
</feature>
<dbReference type="EMBL" id="AZBU02000012">
    <property type="protein sequence ID" value="TKR59455.1"/>
    <property type="molecule type" value="Genomic_DNA"/>
</dbReference>
<feature type="transmembrane region" description="Helical" evidence="2">
    <location>
        <begin position="240"/>
        <end position="264"/>
    </location>
</feature>
<evidence type="ECO:0000313" key="4">
    <source>
        <dbReference type="EMBL" id="TKR59455.1"/>
    </source>
</evidence>
<keyword evidence="2" id="KW-0472">Membrane</keyword>
<gene>
    <name evidence="4" type="ORF">L596_029120</name>
</gene>
<dbReference type="Proteomes" id="UP000298663">
    <property type="component" value="Unassembled WGS sequence"/>
</dbReference>
<reference evidence="4 5" key="2">
    <citation type="journal article" date="2019" name="G3 (Bethesda)">
        <title>Hybrid Assembly of the Genome of the Entomopathogenic Nematode Steinernema carpocapsae Identifies the X-Chromosome.</title>
        <authorList>
            <person name="Serra L."/>
            <person name="Macchietto M."/>
            <person name="Macias-Munoz A."/>
            <person name="McGill C.J."/>
            <person name="Rodriguez I.M."/>
            <person name="Rodriguez B."/>
            <person name="Murad R."/>
            <person name="Mortazavi A."/>
        </authorList>
    </citation>
    <scope>NUCLEOTIDE SEQUENCE [LARGE SCALE GENOMIC DNA]</scope>
    <source>
        <strain evidence="4 5">ALL</strain>
    </source>
</reference>
<dbReference type="SUPFAM" id="SSF103473">
    <property type="entry name" value="MFS general substrate transporter"/>
    <property type="match status" value="1"/>
</dbReference>
<proteinExistence type="predicted"/>
<feature type="transmembrane region" description="Helical" evidence="2">
    <location>
        <begin position="405"/>
        <end position="423"/>
    </location>
</feature>
<comment type="subcellular location">
    <subcellularLocation>
        <location evidence="1">Membrane</location>
        <topology evidence="1">Multi-pass membrane protein</topology>
    </subcellularLocation>
</comment>
<dbReference type="STRING" id="34508.A0A4V5ZXE7"/>
<dbReference type="Gene3D" id="1.20.1250.20">
    <property type="entry name" value="MFS general substrate transporter like domains"/>
    <property type="match status" value="2"/>
</dbReference>
<evidence type="ECO:0000259" key="3">
    <source>
        <dbReference type="PROSITE" id="PS50850"/>
    </source>
</evidence>
<organism evidence="4 5">
    <name type="scientific">Steinernema carpocapsae</name>
    <name type="common">Entomopathogenic nematode</name>
    <dbReference type="NCBI Taxonomy" id="34508"/>
    <lineage>
        <taxon>Eukaryota</taxon>
        <taxon>Metazoa</taxon>
        <taxon>Ecdysozoa</taxon>
        <taxon>Nematoda</taxon>
        <taxon>Chromadorea</taxon>
        <taxon>Rhabditida</taxon>
        <taxon>Tylenchina</taxon>
        <taxon>Panagrolaimomorpha</taxon>
        <taxon>Strongyloidoidea</taxon>
        <taxon>Steinernematidae</taxon>
        <taxon>Steinernema</taxon>
    </lineage>
</organism>
<sequence length="446" mass="48805">MANLLRYAILSISLLCMSLLIANTVLFHFTVICMQPSEHDVTYLNATKVFSPMEESWILSAIAVGRLAGTLPAIATMNHFGLRSTFTAFGLLSGLATVLMPLGGTHFYYVLAVRFLQGFGVASVYVAIGVIPIVWGGAKEKGMFVSLLTCSYQLAPFLAMPISGLFCASSFGWPGVYYVFGTATMFVFAIFFALYSNSPYRNRFTSPKQAFRIGADAEKKLTEKKSLVPYKAIFSTPSVWGVWMTALGDALGYQVFILYGPIYINKVLHFEIAKTGILTAIPYLLSIFTKFLGGIYIDKSHCIGEHCKIVSFTSISQAMMTVCFVLLTLISSDTPMIAQAIFALTIVFSGLHCIGLMSGSQIVAKQYNHILTSIIAVENGLVVLLLPTFVAIIAPHHGNAEWATVFYYIIGVLVVTNLTFVILTKVKPAKWAESELNSDCETKQVC</sequence>
<dbReference type="PANTHER" id="PTHR45757">
    <property type="entry name" value="PROTEIN CBG23364-RELATED"/>
    <property type="match status" value="1"/>
</dbReference>
<keyword evidence="2" id="KW-1133">Transmembrane helix</keyword>
<evidence type="ECO:0000313" key="5">
    <source>
        <dbReference type="Proteomes" id="UP000298663"/>
    </source>
</evidence>
<feature type="transmembrane region" description="Helical" evidence="2">
    <location>
        <begin position="86"/>
        <end position="109"/>
    </location>
</feature>
<evidence type="ECO:0000256" key="2">
    <source>
        <dbReference type="SAM" id="Phobius"/>
    </source>
</evidence>
<feature type="transmembrane region" description="Helical" evidence="2">
    <location>
        <begin position="276"/>
        <end position="297"/>
    </location>
</feature>
<reference evidence="4 5" key="1">
    <citation type="journal article" date="2015" name="Genome Biol.">
        <title>Comparative genomics of Steinernema reveals deeply conserved gene regulatory networks.</title>
        <authorList>
            <person name="Dillman A.R."/>
            <person name="Macchietto M."/>
            <person name="Porter C.F."/>
            <person name="Rogers A."/>
            <person name="Williams B."/>
            <person name="Antoshechkin I."/>
            <person name="Lee M.M."/>
            <person name="Goodwin Z."/>
            <person name="Lu X."/>
            <person name="Lewis E.E."/>
            <person name="Goodrich-Blair H."/>
            <person name="Stock S.P."/>
            <person name="Adams B.J."/>
            <person name="Sternberg P.W."/>
            <person name="Mortazavi A."/>
        </authorList>
    </citation>
    <scope>NUCLEOTIDE SEQUENCE [LARGE SCALE GENOMIC DNA]</scope>
    <source>
        <strain evidence="4 5">ALL</strain>
    </source>
</reference>
<dbReference type="InterPro" id="IPR036259">
    <property type="entry name" value="MFS_trans_sf"/>
</dbReference>
<dbReference type="InterPro" id="IPR020846">
    <property type="entry name" value="MFS_dom"/>
</dbReference>
<protein>
    <recommendedName>
        <fullName evidence="3">Major facilitator superfamily (MFS) profile domain-containing protein</fullName>
    </recommendedName>
</protein>
<name>A0A4V5ZXE7_STECR</name>
<feature type="transmembrane region" description="Helical" evidence="2">
    <location>
        <begin position="115"/>
        <end position="135"/>
    </location>
</feature>
<feature type="transmembrane region" description="Helical" evidence="2">
    <location>
        <begin position="336"/>
        <end position="358"/>
    </location>
</feature>
<evidence type="ECO:0000256" key="1">
    <source>
        <dbReference type="ARBA" id="ARBA00004141"/>
    </source>
</evidence>
<dbReference type="PROSITE" id="PS50850">
    <property type="entry name" value="MFS"/>
    <property type="match status" value="1"/>
</dbReference>
<dbReference type="InterPro" id="IPR011701">
    <property type="entry name" value="MFS"/>
</dbReference>
<dbReference type="GO" id="GO:0022857">
    <property type="term" value="F:transmembrane transporter activity"/>
    <property type="evidence" value="ECO:0007669"/>
    <property type="project" value="InterPro"/>
</dbReference>